<proteinExistence type="predicted"/>
<sequence>MFKSSLATHSSIDYDLFPLLTVRSCVSEANESKNGPRFCAEDKMTGGAYEIRNRKLVLEAEGGVAEDTGGSRTARQLSPNDLCTIKRQQERINALLTASAHCAVPPCVALPIDVYIQEQPSTGDTYVASVDAFSGLSLGDIIRSGWGVMEESVFLEILNAVEAFGYASASLPPHGNLSSDAIKQLLIVRDGAWEARQPSRWVVSDWLLLSDDSVTSFDPQAFLGDLEWMLHSSFAQLHISMTAEQGSSLMPPYRVEQLVSETVDRIRAHLLGEEAGTQDSPFAAGFTPQPESRSQTHVNIFPRSVEAALSVVAEADLAKAKLPAYRTEDASLASTSPLHDISSQRASTSTGGMVEFQVSGRAPPSPPHRHDLCGLAAGDRGTSGITANNGASSAALTIPLTASLEESQKSTGPGTADGRDTGSEGPCAARDMSLKDKVAYHQAALRHEQLLVNKHRRKNAPLPPRPQPVHPRGVSSRPSVLQRPSDEDDYYYYDPPSLTSPIKVKPSAYLMQGLQPIGSGRSDSSTGKPNSSPSRSAGTISGEAYQPDEGSRSSTIARRPPLSLVSPRRCVSRDQLRERLLDGVVDFGVLNQRWRAQKHRLQREAECRQREQRQQALSFPSPSGDVLSQPPAIRAQSAKPRASNLHHLSPNSLSARAKYARALDTQKLCTIGSSAALSNSAENRSPCASAAPSGRCSVTPSAPQVEAMPRFGSVSESPEPRPPSPIFSRSVSFTAGRKAPCRRAAACTRFAPLRIVGCDATANAAQSRAGKTPGKRPAFLRIPSRGTHIDTSAIAVQSAAAKTTVGAHPKAGAEDAATAAVVGTACFSRRQSAASVEPRPVYGTSANGKGAVGVGRQQQRSARADAGAPLVQRKNGTTAVQERITSPRAPPAMRAVSGFSLASEQNTGQTTSVPMALKKTPGVLQRFPHHSSEQFTNGMRAGVQRWPNSARTVSAQENPLFSQQTYQRVLSTGALRPQLHSVVITHRGRQAAGIPASAAPPSSLLGKPSCSARKRTGQPEVSRTTPLNPTQRELRVATAVEGERALSFANRGLVKSRVPQRTPPAQAAGLSRNADTQITHELLTAANDRCLVSRCQEPPLAATSRADLFASTRRAKLIHPPSQNRVTEATTQTSRRRIVPVSSASPGASLAAATQGAIQRDRRARAATNVKRTEPLT</sequence>
<dbReference type="RefSeq" id="XP_067755492.1">
    <property type="nucleotide sequence ID" value="XM_067899048.1"/>
</dbReference>
<feature type="region of interest" description="Disordered" evidence="1">
    <location>
        <begin position="607"/>
        <end position="650"/>
    </location>
</feature>
<feature type="region of interest" description="Disordered" evidence="1">
    <location>
        <begin position="1121"/>
        <end position="1177"/>
    </location>
</feature>
<feature type="region of interest" description="Disordered" evidence="1">
    <location>
        <begin position="838"/>
        <end position="868"/>
    </location>
</feature>
<feature type="compositionally biased region" description="Low complexity" evidence="1">
    <location>
        <begin position="1142"/>
        <end position="1153"/>
    </location>
</feature>
<dbReference type="Proteomes" id="UP000674318">
    <property type="component" value="Unassembled WGS sequence"/>
</dbReference>
<keyword evidence="3" id="KW-1185">Reference proteome</keyword>
<feature type="region of interest" description="Disordered" evidence="1">
    <location>
        <begin position="993"/>
        <end position="1031"/>
    </location>
</feature>
<gene>
    <name evidence="2" type="ORF">JKF63_03026</name>
</gene>
<evidence type="ECO:0000256" key="1">
    <source>
        <dbReference type="SAM" id="MobiDB-lite"/>
    </source>
</evidence>
<feature type="compositionally biased region" description="Polar residues" evidence="1">
    <location>
        <begin position="332"/>
        <end position="349"/>
    </location>
</feature>
<feature type="region of interest" description="Disordered" evidence="1">
    <location>
        <begin position="457"/>
        <end position="494"/>
    </location>
</feature>
<reference evidence="2 3" key="1">
    <citation type="submission" date="2021-02" db="EMBL/GenBank/DDBJ databases">
        <title>Porcisia hertigi Genome sequencing and assembly.</title>
        <authorList>
            <person name="Almutairi H."/>
            <person name="Gatherer D."/>
        </authorList>
    </citation>
    <scope>NUCLEOTIDE SEQUENCE [LARGE SCALE GENOMIC DNA]</scope>
    <source>
        <strain evidence="2 3">C119</strain>
    </source>
</reference>
<comment type="caution">
    <text evidence="2">The sequence shown here is derived from an EMBL/GenBank/DDBJ whole genome shotgun (WGS) entry which is preliminary data.</text>
</comment>
<dbReference type="AlphaFoldDB" id="A0A836IE66"/>
<feature type="region of interest" description="Disordered" evidence="1">
    <location>
        <begin position="710"/>
        <end position="729"/>
    </location>
</feature>
<dbReference type="GeneID" id="94289125"/>
<accession>A0A836IE66</accession>
<dbReference type="OrthoDB" id="248322at2759"/>
<feature type="compositionally biased region" description="Polar residues" evidence="1">
    <location>
        <begin position="1121"/>
        <end position="1133"/>
    </location>
</feature>
<dbReference type="KEGG" id="phet:94289125"/>
<feature type="region of interest" description="Disordered" evidence="1">
    <location>
        <begin position="680"/>
        <end position="704"/>
    </location>
</feature>
<feature type="compositionally biased region" description="Polar residues" evidence="1">
    <location>
        <begin position="1019"/>
        <end position="1031"/>
    </location>
</feature>
<organism evidence="2 3">
    <name type="scientific">Porcisia hertigi</name>
    <dbReference type="NCBI Taxonomy" id="2761500"/>
    <lineage>
        <taxon>Eukaryota</taxon>
        <taxon>Discoba</taxon>
        <taxon>Euglenozoa</taxon>
        <taxon>Kinetoplastea</taxon>
        <taxon>Metakinetoplastina</taxon>
        <taxon>Trypanosomatida</taxon>
        <taxon>Trypanosomatidae</taxon>
        <taxon>Leishmaniinae</taxon>
        <taxon>Porcisia</taxon>
    </lineage>
</organism>
<dbReference type="EMBL" id="JAFJZO010000030">
    <property type="protein sequence ID" value="KAG5498738.1"/>
    <property type="molecule type" value="Genomic_DNA"/>
</dbReference>
<evidence type="ECO:0000313" key="3">
    <source>
        <dbReference type="Proteomes" id="UP000674318"/>
    </source>
</evidence>
<feature type="region of interest" description="Disordered" evidence="1">
    <location>
        <begin position="405"/>
        <end position="429"/>
    </location>
</feature>
<feature type="compositionally biased region" description="Polar residues" evidence="1">
    <location>
        <begin position="521"/>
        <end position="539"/>
    </location>
</feature>
<name>A0A836IE66_9TRYP</name>
<feature type="region of interest" description="Disordered" evidence="1">
    <location>
        <begin position="330"/>
        <end position="349"/>
    </location>
</feature>
<protein>
    <submittedName>
        <fullName evidence="2">Uncharacterized protein</fullName>
    </submittedName>
</protein>
<evidence type="ECO:0000313" key="2">
    <source>
        <dbReference type="EMBL" id="KAG5498738.1"/>
    </source>
</evidence>
<feature type="region of interest" description="Disordered" evidence="1">
    <location>
        <begin position="514"/>
        <end position="561"/>
    </location>
</feature>